<evidence type="ECO:0000259" key="3">
    <source>
        <dbReference type="PROSITE" id="PS50097"/>
    </source>
</evidence>
<dbReference type="STRING" id="46731.A0A3M6TAS8"/>
<evidence type="ECO:0000313" key="5">
    <source>
        <dbReference type="Proteomes" id="UP000275408"/>
    </source>
</evidence>
<keyword evidence="2" id="KW-0677">Repeat</keyword>
<dbReference type="EMBL" id="RCHS01003995">
    <property type="protein sequence ID" value="RMX38500.1"/>
    <property type="molecule type" value="Genomic_DNA"/>
</dbReference>
<dbReference type="PROSITE" id="PS50097">
    <property type="entry name" value="BTB"/>
    <property type="match status" value="1"/>
</dbReference>
<dbReference type="Gene3D" id="1.25.40.420">
    <property type="match status" value="1"/>
</dbReference>
<dbReference type="PANTHER" id="PTHR45632:SF17">
    <property type="entry name" value="KELCH-LIKE PROTEIN 31"/>
    <property type="match status" value="1"/>
</dbReference>
<proteinExistence type="predicted"/>
<dbReference type="FunFam" id="1.25.40.420:FF:000001">
    <property type="entry name" value="Kelch-like family member 12"/>
    <property type="match status" value="1"/>
</dbReference>
<dbReference type="InterPro" id="IPR011705">
    <property type="entry name" value="BACK"/>
</dbReference>
<dbReference type="SUPFAM" id="SSF54695">
    <property type="entry name" value="POZ domain"/>
    <property type="match status" value="1"/>
</dbReference>
<reference evidence="4 5" key="1">
    <citation type="journal article" date="2018" name="Sci. Rep.">
        <title>Comparative analysis of the Pocillopora damicornis genome highlights role of immune system in coral evolution.</title>
        <authorList>
            <person name="Cunning R."/>
            <person name="Bay R.A."/>
            <person name="Gillette P."/>
            <person name="Baker A.C."/>
            <person name="Traylor-Knowles N."/>
        </authorList>
    </citation>
    <scope>NUCLEOTIDE SEQUENCE [LARGE SCALE GENOMIC DNA]</scope>
    <source>
        <strain evidence="4">RSMAS</strain>
        <tissue evidence="4">Whole animal</tissue>
    </source>
</reference>
<feature type="domain" description="BTB" evidence="3">
    <location>
        <begin position="33"/>
        <end position="101"/>
    </location>
</feature>
<dbReference type="InterPro" id="IPR000210">
    <property type="entry name" value="BTB/POZ_dom"/>
</dbReference>
<organism evidence="4 5">
    <name type="scientific">Pocillopora damicornis</name>
    <name type="common">Cauliflower coral</name>
    <name type="synonym">Millepora damicornis</name>
    <dbReference type="NCBI Taxonomy" id="46731"/>
    <lineage>
        <taxon>Eukaryota</taxon>
        <taxon>Metazoa</taxon>
        <taxon>Cnidaria</taxon>
        <taxon>Anthozoa</taxon>
        <taxon>Hexacorallia</taxon>
        <taxon>Scleractinia</taxon>
        <taxon>Astrocoeniina</taxon>
        <taxon>Pocilloporidae</taxon>
        <taxon>Pocillopora</taxon>
    </lineage>
</organism>
<accession>A0A3M6TAS8</accession>
<dbReference type="SMART" id="SM00875">
    <property type="entry name" value="BACK"/>
    <property type="match status" value="1"/>
</dbReference>
<dbReference type="PIRSF" id="PIRSF037037">
    <property type="entry name" value="Kelch-like_protein_gigaxonin"/>
    <property type="match status" value="1"/>
</dbReference>
<dbReference type="SMART" id="SM00612">
    <property type="entry name" value="Kelch"/>
    <property type="match status" value="5"/>
</dbReference>
<dbReference type="Pfam" id="PF00651">
    <property type="entry name" value="BTB"/>
    <property type="match status" value="1"/>
</dbReference>
<evidence type="ECO:0000256" key="1">
    <source>
        <dbReference type="ARBA" id="ARBA00022441"/>
    </source>
</evidence>
<dbReference type="Pfam" id="PF07707">
    <property type="entry name" value="BACK"/>
    <property type="match status" value="1"/>
</dbReference>
<gene>
    <name evidence="4" type="ORF">pdam_00015223</name>
</gene>
<dbReference type="PANTHER" id="PTHR45632">
    <property type="entry name" value="LD33804P"/>
    <property type="match status" value="1"/>
</dbReference>
<dbReference type="Proteomes" id="UP000275408">
    <property type="component" value="Unassembled WGS sequence"/>
</dbReference>
<protein>
    <recommendedName>
        <fullName evidence="3">BTB domain-containing protein</fullName>
    </recommendedName>
</protein>
<dbReference type="InterPro" id="IPR015915">
    <property type="entry name" value="Kelch-typ_b-propeller"/>
</dbReference>
<evidence type="ECO:0000256" key="2">
    <source>
        <dbReference type="ARBA" id="ARBA00022737"/>
    </source>
</evidence>
<dbReference type="SMART" id="SM00225">
    <property type="entry name" value="BTB"/>
    <property type="match status" value="1"/>
</dbReference>
<keyword evidence="1" id="KW-0880">Kelch repeat</keyword>
<dbReference type="Gene3D" id="3.30.710.10">
    <property type="entry name" value="Potassium Channel Kv1.1, Chain A"/>
    <property type="match status" value="1"/>
</dbReference>
<sequence>MENSRVLYDFTDEHSASLALREMNILRMENCFCDVVLSTEEGEEFNAHRLVLASVSAYFRAMFLTDMKESHETNITIRGVESQALKSLIEFAYTSTLRITFSNVHSLLSAASLLQFLTVENACYDFLRNSINTNNCLDIWNLADLHDCTELLDLAENFIRSNFVAVLKLGDFNSLTAKQIVKLFCHDKLNVPCESVVLFGALEWVKYDLTNRLTNLEELLTHVRFPLMTRKFLMDTAAREELIMSSSACRQFVLEAIDYHLIPERRTKNRITRAIPRERLSRLLYVVGGEGRETLLMWLTLAIFNIENRKVLNNVEYFDFNEKKWRVIAPMIIPRKFAGSVILDGQLYAVGGINREYADLVTVESYNPCVGQWTSVASLNKCKGSLAVSVLEGWLYAAGGSHNGSALKSVERYDPIKNEWTQVANMRLPRSHFGMAPLHGRLYAVGGFCGISEIEHVECYDPMTNKWSDMSSMNKSRMNHAVVTFSDRIYVVGGSNSVGILDSIEKYNPDLNLWLIIRNTMDPRSGAGAAVVLGGEEGAQELFIIGGHDTHNRDTNSVKKLNLKFADYTTANAPCMNYPRVHAAVACA</sequence>
<dbReference type="InterPro" id="IPR011333">
    <property type="entry name" value="SKP1/BTB/POZ_sf"/>
</dbReference>
<dbReference type="Pfam" id="PF01344">
    <property type="entry name" value="Kelch_1"/>
    <property type="match status" value="4"/>
</dbReference>
<dbReference type="PRINTS" id="PR00501">
    <property type="entry name" value="KELCHREPEAT"/>
</dbReference>
<dbReference type="OrthoDB" id="45365at2759"/>
<dbReference type="InterPro" id="IPR017096">
    <property type="entry name" value="BTB-kelch_protein"/>
</dbReference>
<dbReference type="SUPFAM" id="SSF117281">
    <property type="entry name" value="Kelch motif"/>
    <property type="match status" value="1"/>
</dbReference>
<dbReference type="InterPro" id="IPR006652">
    <property type="entry name" value="Kelch_1"/>
</dbReference>
<evidence type="ECO:0000313" key="4">
    <source>
        <dbReference type="EMBL" id="RMX38500.1"/>
    </source>
</evidence>
<dbReference type="Gene3D" id="2.120.10.80">
    <property type="entry name" value="Kelch-type beta propeller"/>
    <property type="match status" value="1"/>
</dbReference>
<comment type="caution">
    <text evidence="4">The sequence shown here is derived from an EMBL/GenBank/DDBJ whole genome shotgun (WGS) entry which is preliminary data.</text>
</comment>
<dbReference type="GO" id="GO:0005737">
    <property type="term" value="C:cytoplasm"/>
    <property type="evidence" value="ECO:0007669"/>
    <property type="project" value="UniProtKB-ARBA"/>
</dbReference>
<name>A0A3M6TAS8_POCDA</name>
<dbReference type="AlphaFoldDB" id="A0A3M6TAS8"/>
<keyword evidence="5" id="KW-1185">Reference proteome</keyword>